<dbReference type="EMBL" id="BMNK01000003">
    <property type="protein sequence ID" value="GGP05215.1"/>
    <property type="molecule type" value="Genomic_DNA"/>
</dbReference>
<keyword evidence="2" id="KW-0812">Transmembrane</keyword>
<dbReference type="AlphaFoldDB" id="A0A918A416"/>
<gene>
    <name evidence="3" type="ORF">GCM10012278_23740</name>
</gene>
<dbReference type="RefSeq" id="WP_189138579.1">
    <property type="nucleotide sequence ID" value="NZ_BMNK01000003.1"/>
</dbReference>
<dbReference type="Proteomes" id="UP000660745">
    <property type="component" value="Unassembled WGS sequence"/>
</dbReference>
<protein>
    <submittedName>
        <fullName evidence="3">Uncharacterized protein</fullName>
    </submittedName>
</protein>
<organism evidence="3 4">
    <name type="scientific">Nonomuraea glycinis</name>
    <dbReference type="NCBI Taxonomy" id="2047744"/>
    <lineage>
        <taxon>Bacteria</taxon>
        <taxon>Bacillati</taxon>
        <taxon>Actinomycetota</taxon>
        <taxon>Actinomycetes</taxon>
        <taxon>Streptosporangiales</taxon>
        <taxon>Streptosporangiaceae</taxon>
        <taxon>Nonomuraea</taxon>
    </lineage>
</organism>
<keyword evidence="2" id="KW-0472">Membrane</keyword>
<reference evidence="3" key="2">
    <citation type="submission" date="2020-09" db="EMBL/GenBank/DDBJ databases">
        <authorList>
            <person name="Sun Q."/>
            <person name="Zhou Y."/>
        </authorList>
    </citation>
    <scope>NUCLEOTIDE SEQUENCE</scope>
    <source>
        <strain evidence="3">CGMCC 4.7430</strain>
    </source>
</reference>
<evidence type="ECO:0000313" key="4">
    <source>
        <dbReference type="Proteomes" id="UP000660745"/>
    </source>
</evidence>
<accession>A0A918A416</accession>
<feature type="transmembrane region" description="Helical" evidence="2">
    <location>
        <begin position="74"/>
        <end position="97"/>
    </location>
</feature>
<name>A0A918A416_9ACTN</name>
<feature type="region of interest" description="Disordered" evidence="1">
    <location>
        <begin position="196"/>
        <end position="218"/>
    </location>
</feature>
<evidence type="ECO:0000313" key="3">
    <source>
        <dbReference type="EMBL" id="GGP05215.1"/>
    </source>
</evidence>
<reference evidence="3" key="1">
    <citation type="journal article" date="2014" name="Int. J. Syst. Evol. Microbiol.">
        <title>Complete genome sequence of Corynebacterium casei LMG S-19264T (=DSM 44701T), isolated from a smear-ripened cheese.</title>
        <authorList>
            <consortium name="US DOE Joint Genome Institute (JGI-PGF)"/>
            <person name="Walter F."/>
            <person name="Albersmeier A."/>
            <person name="Kalinowski J."/>
            <person name="Ruckert C."/>
        </authorList>
    </citation>
    <scope>NUCLEOTIDE SEQUENCE</scope>
    <source>
        <strain evidence="3">CGMCC 4.7430</strain>
    </source>
</reference>
<comment type="caution">
    <text evidence="3">The sequence shown here is derived from an EMBL/GenBank/DDBJ whole genome shotgun (WGS) entry which is preliminary data.</text>
</comment>
<proteinExistence type="predicted"/>
<feature type="transmembrane region" description="Helical" evidence="2">
    <location>
        <begin position="47"/>
        <end position="67"/>
    </location>
</feature>
<evidence type="ECO:0000256" key="2">
    <source>
        <dbReference type="SAM" id="Phobius"/>
    </source>
</evidence>
<keyword evidence="2" id="KW-1133">Transmembrane helix</keyword>
<evidence type="ECO:0000256" key="1">
    <source>
        <dbReference type="SAM" id="MobiDB-lite"/>
    </source>
</evidence>
<keyword evidence="4" id="KW-1185">Reference proteome</keyword>
<sequence length="218" mass="23575">MRLPEQVRRIVGFDAKGMRSLGLWVLRRRDGVPPGAIEVTYSRAQSATMMIMLGMMAVETVAVELLLRAMAVSAWVRLPVLVLDVYGLLIGFAVVAACVTRPHVVTAGELRIRYGAFLDVRIPRELITAVRVVRSYNESGLVGVVDDRLTVVVSSQVNMVVELSEPITIVRPLGRRAEVRTVRFFADAPAVAQSALAVDPSGGPRRTTGAASEAGARP</sequence>